<dbReference type="RefSeq" id="WP_035144652.1">
    <property type="nucleotide sequence ID" value="NZ_JAAZWO010000003.1"/>
</dbReference>
<sequence>MGIHRFKPPMSGRMGILWTLASIRDAALIEYGCMGHMQYGRMFLNQAGISKGCKLYSTHIDEADISLGDTRRLNSVIAQIVEKDNPKIVFLLPSSVPTVIGTDLKAICEELQPKYPKVFLLPFGYGGFNICGHRGVQEALLLLAKTLPKDIEKTQEPTFNIIGSCADLFRFHADAEELIRIMKSAFGMEKLCVMTSDTSVEQIENMGGAYINLVIRQEGEAAAKQLKKQFGTPYLLARPYGIEGTLDWIDNIAKISGLTLDNSFVKLEKETIISQISPSIPIFEHIIREHPDETRISLGGHRDVVKGILCYAEKELSLIKGTCWCDCPSMTSEEIPYFSETKWVQAIEWEKKGLLMASGEALKWAKRNIELQISNPDIKWRLNPYESPFMGFRGAINLVNLWLNGLLEQIND</sequence>
<evidence type="ECO:0000259" key="1">
    <source>
        <dbReference type="Pfam" id="PF00148"/>
    </source>
</evidence>
<keyword evidence="3" id="KW-1185">Reference proteome</keyword>
<evidence type="ECO:0000313" key="3">
    <source>
        <dbReference type="Proteomes" id="UP000563151"/>
    </source>
</evidence>
<protein>
    <submittedName>
        <fullName evidence="2">Nitrogen fixation protein NifE</fullName>
    </submittedName>
</protein>
<dbReference type="PANTHER" id="PTHR42846:SF1">
    <property type="entry name" value="NI-SIROHYDROCHLORIN A,C-DIAMIDE REDUCTIVE CYCLASE COMPLEX, COMPONENT CFBD"/>
    <property type="match status" value="1"/>
</dbReference>
<dbReference type="EMBL" id="JAAZWO010000003">
    <property type="protein sequence ID" value="MBC2396907.1"/>
    <property type="molecule type" value="Genomic_DNA"/>
</dbReference>
<dbReference type="PANTHER" id="PTHR42846">
    <property type="entry name" value="NI-SIROHYDROCHLORIN A,C-DIAMIDE REDUCTIVE CYCLASE COMPLEX, COMPONENT CFBD"/>
    <property type="match status" value="1"/>
</dbReference>
<dbReference type="InterPro" id="IPR052673">
    <property type="entry name" value="Ni-siroh_cyclase_CfbD"/>
</dbReference>
<evidence type="ECO:0000313" key="2">
    <source>
        <dbReference type="EMBL" id="MBC2396907.1"/>
    </source>
</evidence>
<dbReference type="Pfam" id="PF00148">
    <property type="entry name" value="Oxidored_nitro"/>
    <property type="match status" value="1"/>
</dbReference>
<proteinExistence type="predicted"/>
<dbReference type="GO" id="GO:0016491">
    <property type="term" value="F:oxidoreductase activity"/>
    <property type="evidence" value="ECO:0007669"/>
    <property type="project" value="InterPro"/>
</dbReference>
<gene>
    <name evidence="2" type="ORF">HGG79_03795</name>
</gene>
<comment type="caution">
    <text evidence="2">The sequence shown here is derived from an EMBL/GenBank/DDBJ whole genome shotgun (WGS) entry which is preliminary data.</text>
</comment>
<dbReference type="InterPro" id="IPR000510">
    <property type="entry name" value="Nase/OxRdtase_comp1"/>
</dbReference>
<organism evidence="2 3">
    <name type="scientific">Clostridium tetanomorphum</name>
    <dbReference type="NCBI Taxonomy" id="1553"/>
    <lineage>
        <taxon>Bacteria</taxon>
        <taxon>Bacillati</taxon>
        <taxon>Bacillota</taxon>
        <taxon>Clostridia</taxon>
        <taxon>Eubacteriales</taxon>
        <taxon>Clostridiaceae</taxon>
        <taxon>Clostridium</taxon>
    </lineage>
</organism>
<dbReference type="Gene3D" id="3.40.50.1980">
    <property type="entry name" value="Nitrogenase molybdenum iron protein domain"/>
    <property type="match status" value="2"/>
</dbReference>
<dbReference type="AlphaFoldDB" id="A0A923E7Y6"/>
<dbReference type="Proteomes" id="UP000563151">
    <property type="component" value="Unassembled WGS sequence"/>
</dbReference>
<name>A0A923E7Y6_CLOTT</name>
<reference evidence="2 3" key="1">
    <citation type="submission" date="2020-04" db="EMBL/GenBank/DDBJ databases">
        <title>Genomic insights into acetone-butanol-ethanol (ABE) fermentation by sequencing solventogenic clostridia strains.</title>
        <authorList>
            <person name="Brown S."/>
        </authorList>
    </citation>
    <scope>NUCLEOTIDE SEQUENCE [LARGE SCALE GENOMIC DNA]</scope>
    <source>
        <strain evidence="2 3">DJ011</strain>
    </source>
</reference>
<feature type="domain" description="Nitrogenase/oxidoreductase component 1" evidence="1">
    <location>
        <begin position="14"/>
        <end position="276"/>
    </location>
</feature>
<accession>A0A923E7Y6</accession>
<dbReference type="SUPFAM" id="SSF53807">
    <property type="entry name" value="Helical backbone' metal receptor"/>
    <property type="match status" value="1"/>
</dbReference>